<dbReference type="InterPro" id="IPR011333">
    <property type="entry name" value="SKP1/BTB/POZ_sf"/>
</dbReference>
<gene>
    <name evidence="9" type="ORF">WN51_02218</name>
</gene>
<evidence type="ECO:0000256" key="6">
    <source>
        <dbReference type="ARBA" id="ARBA00023242"/>
    </source>
</evidence>
<evidence type="ECO:0000256" key="4">
    <source>
        <dbReference type="ARBA" id="ARBA00023172"/>
    </source>
</evidence>
<feature type="region of interest" description="Disordered" evidence="8">
    <location>
        <begin position="602"/>
        <end position="621"/>
    </location>
</feature>
<feature type="region of interest" description="Disordered" evidence="8">
    <location>
        <begin position="755"/>
        <end position="785"/>
    </location>
</feature>
<reference evidence="9 10" key="1">
    <citation type="submission" date="2015-07" db="EMBL/GenBank/DDBJ databases">
        <title>The genome of Melipona quadrifasciata.</title>
        <authorList>
            <person name="Pan H."/>
            <person name="Kapheim K."/>
        </authorList>
    </citation>
    <scope>NUCLEOTIDE SEQUENCE [LARGE SCALE GENOMIC DNA]</scope>
    <source>
        <strain evidence="9">0111107301</strain>
        <tissue evidence="9">Whole body</tissue>
    </source>
</reference>
<dbReference type="PANTHER" id="PTHR21541">
    <property type="entry name" value="BTB POZ DOMAIN CONTAINING 12"/>
    <property type="match status" value="1"/>
</dbReference>
<dbReference type="InterPro" id="IPR018574">
    <property type="entry name" value="Structure-sp_endonuc_su_Slx4"/>
</dbReference>
<feature type="compositionally biased region" description="Basic and acidic residues" evidence="8">
    <location>
        <begin position="1"/>
        <end position="10"/>
    </location>
</feature>
<evidence type="ECO:0000256" key="5">
    <source>
        <dbReference type="ARBA" id="ARBA00023204"/>
    </source>
</evidence>
<protein>
    <recommendedName>
        <fullName evidence="7">Structure-specific endonuclease subunit SLX4</fullName>
    </recommendedName>
</protein>
<dbReference type="SUPFAM" id="SSF54695">
    <property type="entry name" value="POZ domain"/>
    <property type="match status" value="1"/>
</dbReference>
<organism evidence="9 10">
    <name type="scientific">Melipona quadrifasciata</name>
    <dbReference type="NCBI Taxonomy" id="166423"/>
    <lineage>
        <taxon>Eukaryota</taxon>
        <taxon>Metazoa</taxon>
        <taxon>Ecdysozoa</taxon>
        <taxon>Arthropoda</taxon>
        <taxon>Hexapoda</taxon>
        <taxon>Insecta</taxon>
        <taxon>Pterygota</taxon>
        <taxon>Neoptera</taxon>
        <taxon>Endopterygota</taxon>
        <taxon>Hymenoptera</taxon>
        <taxon>Apocrita</taxon>
        <taxon>Aculeata</taxon>
        <taxon>Apoidea</taxon>
        <taxon>Anthophila</taxon>
        <taxon>Apidae</taxon>
        <taxon>Melipona</taxon>
    </lineage>
</organism>
<dbReference type="STRING" id="166423.A0A0N0U457"/>
<evidence type="ECO:0000256" key="2">
    <source>
        <dbReference type="ARBA" id="ARBA00006661"/>
    </source>
</evidence>
<dbReference type="AlphaFoldDB" id="A0A0N0U457"/>
<dbReference type="Pfam" id="PF09494">
    <property type="entry name" value="Slx4"/>
    <property type="match status" value="1"/>
</dbReference>
<keyword evidence="5" id="KW-0234">DNA repair</keyword>
<keyword evidence="4" id="KW-0233">DNA recombination</keyword>
<proteinExistence type="inferred from homology"/>
<evidence type="ECO:0000256" key="3">
    <source>
        <dbReference type="ARBA" id="ARBA00022763"/>
    </source>
</evidence>
<evidence type="ECO:0000313" key="9">
    <source>
        <dbReference type="EMBL" id="KOX70794.1"/>
    </source>
</evidence>
<dbReference type="Gene3D" id="3.30.710.10">
    <property type="entry name" value="Potassium Channel Kv1.1, Chain A"/>
    <property type="match status" value="1"/>
</dbReference>
<comment type="subcellular location">
    <subcellularLocation>
        <location evidence="1">Nucleus</location>
    </subcellularLocation>
</comment>
<dbReference type="GO" id="GO:0000712">
    <property type="term" value="P:resolution of meiotic recombination intermediates"/>
    <property type="evidence" value="ECO:0007669"/>
    <property type="project" value="TreeGrafter"/>
</dbReference>
<evidence type="ECO:0000256" key="7">
    <source>
        <dbReference type="ARBA" id="ARBA00029496"/>
    </source>
</evidence>
<keyword evidence="3" id="KW-0227">DNA damage</keyword>
<feature type="compositionally biased region" description="Polar residues" evidence="8">
    <location>
        <begin position="602"/>
        <end position="612"/>
    </location>
</feature>
<feature type="region of interest" description="Disordered" evidence="8">
    <location>
        <begin position="1"/>
        <end position="22"/>
    </location>
</feature>
<dbReference type="OrthoDB" id="1931232at2759"/>
<name>A0A0N0U457_9HYME</name>
<feature type="compositionally biased region" description="Basic residues" evidence="8">
    <location>
        <begin position="53"/>
        <end position="67"/>
    </location>
</feature>
<accession>A0A0N0U457</accession>
<feature type="region of interest" description="Disordered" evidence="8">
    <location>
        <begin position="53"/>
        <end position="76"/>
    </location>
</feature>
<dbReference type="Proteomes" id="UP000053105">
    <property type="component" value="Unassembled WGS sequence"/>
</dbReference>
<keyword evidence="6" id="KW-0539">Nucleus</keyword>
<sequence length="879" mass="101991">MDEHLEDNKLSHTSGLNEDDSLLDFKSPKQKSIEFNHCNIYQKKRTVAKLKNVKSYKGEKHKQHSEKKRNMQESQPLIESSFFKSKANCYDRDSTTDAKLALVCPLCFKTFKDLNSHALHMKICADKNNISTKKLLNAIELQKRQENERISLGLPAAPIIQAKKKPTSCRKNLYEETDLQLALALSKSEAEYQEAEELDKINEIESLPKILNQFMSETSKSVHVGQLEKFGFANNKPPSLIKNKKRKHNEITLLQTRSLEERNYILTEKINQETILDFANTCEIYDMKLSQCKTRIYNNKEREISHTEARFVNEKCENIQFIDAIITNWGNALNDSSASDIIIFVNNDKYIWAHKLIFHVQCPNILLDITPNDTSLFTKIKEKISWTDISYNIALAFLEFIYCGIIKKYLNVLDNLISFSCLRNLARRYKIKELFVFLEKKEIEIKQIGSQMHSKQDREIISGEKDNLEVINNNVENLIYGIKDSKLIDDEKLNKKHLDKCNISKSQFTETGLRKNMCTDELLQEEINYFDDTNIIRNNNVSPDLFDDVNDTKQTEEIKNKTKYVNEIADSKKAKSNENSSIIDLANQVMIDTTNFSTFGRNKKSTSSLHYQNSENNSSHTSENDIYLANAYIDDNDDNINTLLFIEINQLEFKDNEKSLSKQKCSRKFEKKSMSETNLHIDTRHIKEAESSNNSQCRCNYKKNLKTTVLPEIIEDSITPPPNYNGMKTSELQKRKRAVKLLTYIYNELHPTINTSPRNKESELTVISSEDDEPPMKKRNSKKNDTDCALIDNGSNIKDMFLKLLSIKTELYNQILAYEPICINSLHFMLKTEGLKCKMDALMDFLDEQVEDHLFQVEETLLQQLIPFHQECFLRLQHL</sequence>
<dbReference type="EMBL" id="KQ435851">
    <property type="protein sequence ID" value="KOX70794.1"/>
    <property type="molecule type" value="Genomic_DNA"/>
</dbReference>
<evidence type="ECO:0000256" key="1">
    <source>
        <dbReference type="ARBA" id="ARBA00004123"/>
    </source>
</evidence>
<keyword evidence="10" id="KW-1185">Reference proteome</keyword>
<evidence type="ECO:0000256" key="8">
    <source>
        <dbReference type="SAM" id="MobiDB-lite"/>
    </source>
</evidence>
<evidence type="ECO:0000313" key="10">
    <source>
        <dbReference type="Proteomes" id="UP000053105"/>
    </source>
</evidence>
<dbReference type="GO" id="GO:0006281">
    <property type="term" value="P:DNA repair"/>
    <property type="evidence" value="ECO:0007669"/>
    <property type="project" value="UniProtKB-KW"/>
</dbReference>
<dbReference type="PANTHER" id="PTHR21541:SF3">
    <property type="entry name" value="STRUCTURE-SPECIFIC ENDONUCLEASE SUBUNIT SLX4"/>
    <property type="match status" value="1"/>
</dbReference>
<comment type="similarity">
    <text evidence="2">Belongs to the SLX4 family.</text>
</comment>
<dbReference type="GO" id="GO:0033557">
    <property type="term" value="C:Slx1-Slx4 complex"/>
    <property type="evidence" value="ECO:0007669"/>
    <property type="project" value="InterPro"/>
</dbReference>
<dbReference type="GO" id="GO:0006260">
    <property type="term" value="P:DNA replication"/>
    <property type="evidence" value="ECO:0007669"/>
    <property type="project" value="InterPro"/>
</dbReference>